<accession>A0A2S5KR59</accession>
<evidence type="ECO:0000256" key="1">
    <source>
        <dbReference type="SAM" id="Phobius"/>
    </source>
</evidence>
<evidence type="ECO:0000313" key="3">
    <source>
        <dbReference type="Proteomes" id="UP000238196"/>
    </source>
</evidence>
<gene>
    <name evidence="2" type="primary">pilV</name>
    <name evidence="2" type="ORF">C4K68_11305</name>
</gene>
<keyword evidence="1" id="KW-0472">Membrane</keyword>
<dbReference type="EMBL" id="PRLP01000035">
    <property type="protein sequence ID" value="PPC77009.1"/>
    <property type="molecule type" value="Genomic_DNA"/>
</dbReference>
<keyword evidence="1" id="KW-1133">Transmembrane helix</keyword>
<reference evidence="2 3" key="1">
    <citation type="submission" date="2018-02" db="EMBL/GenBank/DDBJ databases">
        <title>novel marine gammaproteobacteria from coastal saline agro ecosystem.</title>
        <authorList>
            <person name="Krishnan R."/>
            <person name="Ramesh Kumar N."/>
        </authorList>
    </citation>
    <scope>NUCLEOTIDE SEQUENCE [LARGE SCALE GENOMIC DNA]</scope>
    <source>
        <strain evidence="2 3">228</strain>
    </source>
</reference>
<proteinExistence type="predicted"/>
<dbReference type="Proteomes" id="UP000238196">
    <property type="component" value="Unassembled WGS sequence"/>
</dbReference>
<comment type="caution">
    <text evidence="2">The sequence shown here is derived from an EMBL/GenBank/DDBJ whole genome shotgun (WGS) entry which is preliminary data.</text>
</comment>
<keyword evidence="1" id="KW-0812">Transmembrane</keyword>
<sequence>MPSWTARFPKHRLLPCMHEKGDLCCTDVSEPAAAAIGLISALSAHRQRTTWLGYGVVRFRCTALACFPLHTSPAVPRRPAYQGGVGMIEVLITLLVLAAGMFGAAALHLSTLRESQLVNQRLHASALADDIAGRLQMDRANVSSYLFDSSQSGCSSGCSTVQTAQNTWRSTVTEQLPSGRILLSKDTNGLYLIQVLWDEERNGATTADCDFTTSNSNRLACYQLVVQL</sequence>
<feature type="transmembrane region" description="Helical" evidence="1">
    <location>
        <begin position="90"/>
        <end position="112"/>
    </location>
</feature>
<organism evidence="2 3">
    <name type="scientific">Proteobacteria bacterium 228</name>
    <dbReference type="NCBI Taxonomy" id="2083153"/>
    <lineage>
        <taxon>Bacteria</taxon>
        <taxon>Pseudomonadati</taxon>
        <taxon>Pseudomonadota</taxon>
    </lineage>
</organism>
<dbReference type="AlphaFoldDB" id="A0A2S5KR59"/>
<dbReference type="OrthoDB" id="8547299at2"/>
<name>A0A2S5KR59_9PROT</name>
<evidence type="ECO:0000313" key="2">
    <source>
        <dbReference type="EMBL" id="PPC77009.1"/>
    </source>
</evidence>
<dbReference type="NCBIfam" id="TIGR02523">
    <property type="entry name" value="type_IV_pilV"/>
    <property type="match status" value="1"/>
</dbReference>
<dbReference type="InterPro" id="IPR013362">
    <property type="entry name" value="Pilus_4_PilV"/>
</dbReference>
<protein>
    <submittedName>
        <fullName evidence="2">Type IV pilus modification protein PilV</fullName>
    </submittedName>
</protein>